<keyword evidence="1" id="KW-0028">Amino-acid biosynthesis</keyword>
<organism evidence="4 5">
    <name type="scientific">Dinothrombium tinctorium</name>
    <dbReference type="NCBI Taxonomy" id="1965070"/>
    <lineage>
        <taxon>Eukaryota</taxon>
        <taxon>Metazoa</taxon>
        <taxon>Ecdysozoa</taxon>
        <taxon>Arthropoda</taxon>
        <taxon>Chelicerata</taxon>
        <taxon>Arachnida</taxon>
        <taxon>Acari</taxon>
        <taxon>Acariformes</taxon>
        <taxon>Trombidiformes</taxon>
        <taxon>Prostigmata</taxon>
        <taxon>Anystina</taxon>
        <taxon>Parasitengona</taxon>
        <taxon>Trombidioidea</taxon>
        <taxon>Trombidiidae</taxon>
        <taxon>Dinothrombium</taxon>
    </lineage>
</organism>
<protein>
    <submittedName>
        <fullName evidence="4">Uncharacterized protein</fullName>
    </submittedName>
</protein>
<dbReference type="AlphaFoldDB" id="A0A3S3NSI0"/>
<name>A0A3S3NSI0_9ACAR</name>
<reference evidence="4" key="2">
    <citation type="submission" date="2018-11" db="EMBL/GenBank/DDBJ databases">
        <title>Trombidioid mite genomics.</title>
        <authorList>
            <person name="Dong X."/>
        </authorList>
    </citation>
    <scope>NUCLEOTIDE SEQUENCE</scope>
    <source>
        <strain evidence="4">UoL-WK</strain>
    </source>
</reference>
<evidence type="ECO:0000313" key="5">
    <source>
        <dbReference type="Proteomes" id="UP000285301"/>
    </source>
</evidence>
<reference evidence="4 5" key="1">
    <citation type="journal article" date="2018" name="Gigascience">
        <title>Genomes of trombidid mites reveal novel predicted allergens and laterally-transferred genes associated with secondary metabolism.</title>
        <authorList>
            <person name="Dong X."/>
            <person name="Chaisiri K."/>
            <person name="Xia D."/>
            <person name="Armstrong S.D."/>
            <person name="Fang Y."/>
            <person name="Donnelly M.J."/>
            <person name="Kadowaki T."/>
            <person name="McGarry J.W."/>
            <person name="Darby A.C."/>
            <person name="Makepeace B.L."/>
        </authorList>
    </citation>
    <scope>NUCLEOTIDE SEQUENCE [LARGE SCALE GENOMIC DNA]</scope>
    <source>
        <strain evidence="4">UoL-WK</strain>
    </source>
</reference>
<dbReference type="EMBL" id="NCKU01003007">
    <property type="protein sequence ID" value="RWS08359.1"/>
    <property type="molecule type" value="Genomic_DNA"/>
</dbReference>
<dbReference type="InterPro" id="IPR036038">
    <property type="entry name" value="Aminotransferase-like"/>
</dbReference>
<proteinExistence type="predicted"/>
<evidence type="ECO:0000313" key="2">
    <source>
        <dbReference type="EMBL" id="RWR99881.1"/>
    </source>
</evidence>
<keyword evidence="1" id="KW-0100">Branched-chain amino acid biosynthesis</keyword>
<evidence type="ECO:0000256" key="1">
    <source>
        <dbReference type="ARBA" id="ARBA00023304"/>
    </source>
</evidence>
<dbReference type="SUPFAM" id="SSF56752">
    <property type="entry name" value="D-aminoacid aminotransferase-like PLP-dependent enzymes"/>
    <property type="match status" value="1"/>
</dbReference>
<accession>A0A3S3NSI0</accession>
<dbReference type="GO" id="GO:0009082">
    <property type="term" value="P:branched-chain amino acid biosynthetic process"/>
    <property type="evidence" value="ECO:0007669"/>
    <property type="project" value="UniProtKB-KW"/>
</dbReference>
<evidence type="ECO:0000313" key="3">
    <source>
        <dbReference type="EMBL" id="RWS00798.1"/>
    </source>
</evidence>
<sequence length="99" mass="11815">MVIDWKIPFEERLVPIFNVKQLVADGKLLEMFSSGHQVMVTPIVEINYDNEVIKIPTIEQKDPLYLKLFYEFQSYFFGRKGNDHQWMYCLRDDGCFQIC</sequence>
<dbReference type="EMBL" id="NCKU01013227">
    <property type="protein sequence ID" value="RWR99881.1"/>
    <property type="molecule type" value="Genomic_DNA"/>
</dbReference>
<evidence type="ECO:0000313" key="4">
    <source>
        <dbReference type="EMBL" id="RWS08359.1"/>
    </source>
</evidence>
<dbReference type="InterPro" id="IPR043132">
    <property type="entry name" value="BCAT-like_C"/>
</dbReference>
<dbReference type="Gene3D" id="3.20.10.10">
    <property type="entry name" value="D-amino Acid Aminotransferase, subunit A, domain 2"/>
    <property type="match status" value="1"/>
</dbReference>
<gene>
    <name evidence="4" type="ORF">B4U79_18166</name>
    <name evidence="3" type="ORF">B4U79_18630</name>
    <name evidence="2" type="ORF">B4U79_18734</name>
</gene>
<keyword evidence="5" id="KW-1185">Reference proteome</keyword>
<dbReference type="EMBL" id="NCKU01010462">
    <property type="protein sequence ID" value="RWS00798.1"/>
    <property type="molecule type" value="Genomic_DNA"/>
</dbReference>
<dbReference type="Proteomes" id="UP000285301">
    <property type="component" value="Unassembled WGS sequence"/>
</dbReference>
<dbReference type="GO" id="GO:0003824">
    <property type="term" value="F:catalytic activity"/>
    <property type="evidence" value="ECO:0007669"/>
    <property type="project" value="InterPro"/>
</dbReference>
<comment type="caution">
    <text evidence="4">The sequence shown here is derived from an EMBL/GenBank/DDBJ whole genome shotgun (WGS) entry which is preliminary data.</text>
</comment>